<accession>A0A8S5SUU9</accession>
<name>A0A8S5SUU9_9CAUD</name>
<proteinExistence type="predicted"/>
<protein>
    <submittedName>
        <fullName evidence="1">Uncharacterized protein</fullName>
    </submittedName>
</protein>
<evidence type="ECO:0000313" key="1">
    <source>
        <dbReference type="EMBL" id="DAF54455.1"/>
    </source>
</evidence>
<sequence>MAIFAVINIFKSSRNCAFISFKRANFVQI</sequence>
<reference evidence="1" key="1">
    <citation type="journal article" date="2021" name="Proc. Natl. Acad. Sci. U.S.A.">
        <title>A Catalog of Tens of Thousands of Viruses from Human Metagenomes Reveals Hidden Associations with Chronic Diseases.</title>
        <authorList>
            <person name="Tisza M.J."/>
            <person name="Buck C.B."/>
        </authorList>
    </citation>
    <scope>NUCLEOTIDE SEQUENCE</scope>
    <source>
        <strain evidence="1">CtKwY15</strain>
    </source>
</reference>
<organism evidence="1">
    <name type="scientific">Siphoviridae sp. ctKwY15</name>
    <dbReference type="NCBI Taxonomy" id="2827843"/>
    <lineage>
        <taxon>Viruses</taxon>
        <taxon>Duplodnaviria</taxon>
        <taxon>Heunggongvirae</taxon>
        <taxon>Uroviricota</taxon>
        <taxon>Caudoviricetes</taxon>
    </lineage>
</organism>
<dbReference type="EMBL" id="BK032679">
    <property type="protein sequence ID" value="DAF54455.1"/>
    <property type="molecule type" value="Genomic_DNA"/>
</dbReference>